<evidence type="ECO:0000256" key="6">
    <source>
        <dbReference type="ARBA" id="ARBA00022833"/>
    </source>
</evidence>
<name>A0A2T3BBM5_AMORE</name>
<dbReference type="AlphaFoldDB" id="A0A2T3BBM5"/>
<evidence type="ECO:0000313" key="10">
    <source>
        <dbReference type="Proteomes" id="UP000241818"/>
    </source>
</evidence>
<keyword evidence="7" id="KW-0665">Pyrimidine biosynthesis</keyword>
<evidence type="ECO:0000259" key="8">
    <source>
        <dbReference type="Pfam" id="PF04909"/>
    </source>
</evidence>
<keyword evidence="10" id="KW-1185">Reference proteome</keyword>
<dbReference type="InParanoid" id="A0A2T3BBM5"/>
<evidence type="ECO:0000256" key="7">
    <source>
        <dbReference type="ARBA" id="ARBA00022975"/>
    </source>
</evidence>
<sequence>MNLKSLSTLELPPTGDFHCHLRQEKMMELCTPLIKKGGCDIVYVMPNLQPPITQVSQAVSYHEKLSQIAPDVTFLMSLFLHPGLDAAAIAEAARSKVIYGVKLYPAGVTTNSHDGVLDIEQYYPVFKAMEEHGLILNLHGEMISSPPAEFAKTDGTAAVTVLNAERMFLPQLHKLHSAFPKLRIILEHISTREGLAAVQQCGPTVAGTITAHHLWSTIDDACGDIFSFCKPVAKTPEDRVALVRAIVEDSGKFFFGSDSAPHPIQSKKGEGRTAAGCFTQPWATALVVGALEEGIEQGWIKEEEVTYKAIENFLSVYGRAFYKTPRSAGSEKVKIRLERKGEIIPEVVKSQDGTIEVVPYGRGKKVWSTTWIE</sequence>
<dbReference type="Proteomes" id="UP000241818">
    <property type="component" value="Unassembled WGS sequence"/>
</dbReference>
<dbReference type="GO" id="GO:0005737">
    <property type="term" value="C:cytoplasm"/>
    <property type="evidence" value="ECO:0007669"/>
    <property type="project" value="TreeGrafter"/>
</dbReference>
<organism evidence="9 10">
    <name type="scientific">Amorphotheca resinae ATCC 22711</name>
    <dbReference type="NCBI Taxonomy" id="857342"/>
    <lineage>
        <taxon>Eukaryota</taxon>
        <taxon>Fungi</taxon>
        <taxon>Dikarya</taxon>
        <taxon>Ascomycota</taxon>
        <taxon>Pezizomycotina</taxon>
        <taxon>Leotiomycetes</taxon>
        <taxon>Helotiales</taxon>
        <taxon>Amorphothecaceae</taxon>
        <taxon>Amorphotheca</taxon>
    </lineage>
</organism>
<dbReference type="RefSeq" id="XP_024724299.1">
    <property type="nucleotide sequence ID" value="XM_024861601.1"/>
</dbReference>
<dbReference type="InterPro" id="IPR006680">
    <property type="entry name" value="Amidohydro-rel"/>
</dbReference>
<dbReference type="STRING" id="857342.A0A2T3BBM5"/>
<dbReference type="FunCoup" id="A0A2T3BBM5">
    <property type="interactions" value="264"/>
</dbReference>
<evidence type="ECO:0000256" key="3">
    <source>
        <dbReference type="ARBA" id="ARBA00012860"/>
    </source>
</evidence>
<dbReference type="InterPro" id="IPR004721">
    <property type="entry name" value="DHOdimr"/>
</dbReference>
<keyword evidence="6" id="KW-0862">Zinc</keyword>
<dbReference type="GO" id="GO:0044205">
    <property type="term" value="P:'de novo' UMP biosynthetic process"/>
    <property type="evidence" value="ECO:0007669"/>
    <property type="project" value="UniProtKB-UniPathway"/>
</dbReference>
<dbReference type="PROSITE" id="PS00483">
    <property type="entry name" value="DIHYDROOROTASE_2"/>
    <property type="match status" value="1"/>
</dbReference>
<dbReference type="GO" id="GO:0006207">
    <property type="term" value="P:'de novo' pyrimidine nucleobase biosynthetic process"/>
    <property type="evidence" value="ECO:0007669"/>
    <property type="project" value="TreeGrafter"/>
</dbReference>
<evidence type="ECO:0000256" key="1">
    <source>
        <dbReference type="ARBA" id="ARBA00004880"/>
    </source>
</evidence>
<evidence type="ECO:0000256" key="4">
    <source>
        <dbReference type="ARBA" id="ARBA00022723"/>
    </source>
</evidence>
<comment type="pathway">
    <text evidence="1">Pyrimidine metabolism; UMP biosynthesis via de novo pathway; (S)-dihydroorotate from bicarbonate: step 3/3.</text>
</comment>
<dbReference type="InterPro" id="IPR032466">
    <property type="entry name" value="Metal_Hydrolase"/>
</dbReference>
<dbReference type="PANTHER" id="PTHR43137:SF1">
    <property type="entry name" value="DIHYDROOROTASE"/>
    <property type="match status" value="1"/>
</dbReference>
<reference evidence="9 10" key="1">
    <citation type="journal article" date="2018" name="New Phytol.">
        <title>Comparative genomics and transcriptomics depict ericoid mycorrhizal fungi as versatile saprotrophs and plant mutualists.</title>
        <authorList>
            <person name="Martino E."/>
            <person name="Morin E."/>
            <person name="Grelet G.A."/>
            <person name="Kuo A."/>
            <person name="Kohler A."/>
            <person name="Daghino S."/>
            <person name="Barry K.W."/>
            <person name="Cichocki N."/>
            <person name="Clum A."/>
            <person name="Dockter R.B."/>
            <person name="Hainaut M."/>
            <person name="Kuo R.C."/>
            <person name="LaButti K."/>
            <person name="Lindahl B.D."/>
            <person name="Lindquist E.A."/>
            <person name="Lipzen A."/>
            <person name="Khouja H.R."/>
            <person name="Magnuson J."/>
            <person name="Murat C."/>
            <person name="Ohm R.A."/>
            <person name="Singer S.W."/>
            <person name="Spatafora J.W."/>
            <person name="Wang M."/>
            <person name="Veneault-Fourrey C."/>
            <person name="Henrissat B."/>
            <person name="Grigoriev I.V."/>
            <person name="Martin F.M."/>
            <person name="Perotto S."/>
        </authorList>
    </citation>
    <scope>NUCLEOTIDE SEQUENCE [LARGE SCALE GENOMIC DNA]</scope>
    <source>
        <strain evidence="9 10">ATCC 22711</strain>
    </source>
</reference>
<comment type="similarity">
    <text evidence="2">Belongs to the metallo-dependent hydrolases superfamily. DHOase family. Class II DHOase subfamily.</text>
</comment>
<dbReference type="Pfam" id="PF04909">
    <property type="entry name" value="Amidohydro_2"/>
    <property type="match status" value="1"/>
</dbReference>
<dbReference type="GO" id="GO:0004151">
    <property type="term" value="F:dihydroorotase activity"/>
    <property type="evidence" value="ECO:0007669"/>
    <property type="project" value="UniProtKB-EC"/>
</dbReference>
<keyword evidence="4" id="KW-0479">Metal-binding</keyword>
<protein>
    <recommendedName>
        <fullName evidence="3">dihydroorotase</fullName>
        <ecNumber evidence="3">3.5.2.3</ecNumber>
    </recommendedName>
</protein>
<dbReference type="EMBL" id="KZ679007">
    <property type="protein sequence ID" value="PSS25700.1"/>
    <property type="molecule type" value="Genomic_DNA"/>
</dbReference>
<evidence type="ECO:0000256" key="2">
    <source>
        <dbReference type="ARBA" id="ARBA00005631"/>
    </source>
</evidence>
<gene>
    <name evidence="9" type="ORF">M430DRAFT_115651</name>
</gene>
<dbReference type="Gene3D" id="3.20.20.140">
    <property type="entry name" value="Metal-dependent hydrolases"/>
    <property type="match status" value="1"/>
</dbReference>
<dbReference type="OrthoDB" id="1670005at2759"/>
<proteinExistence type="inferred from homology"/>
<feature type="domain" description="Amidohydrolase-related" evidence="8">
    <location>
        <begin position="86"/>
        <end position="190"/>
    </location>
</feature>
<dbReference type="GeneID" id="36569682"/>
<dbReference type="InterPro" id="IPR002195">
    <property type="entry name" value="Dihydroorotase_CS"/>
</dbReference>
<keyword evidence="5" id="KW-0378">Hydrolase</keyword>
<accession>A0A2T3BBM5</accession>
<dbReference type="SUPFAM" id="SSF51556">
    <property type="entry name" value="Metallo-dependent hydrolases"/>
    <property type="match status" value="1"/>
</dbReference>
<dbReference type="GO" id="GO:0046872">
    <property type="term" value="F:metal ion binding"/>
    <property type="evidence" value="ECO:0007669"/>
    <property type="project" value="UniProtKB-KW"/>
</dbReference>
<dbReference type="NCBIfam" id="TIGR00856">
    <property type="entry name" value="pyrC_dimer"/>
    <property type="match status" value="1"/>
</dbReference>
<evidence type="ECO:0000256" key="5">
    <source>
        <dbReference type="ARBA" id="ARBA00022801"/>
    </source>
</evidence>
<dbReference type="EC" id="3.5.2.3" evidence="3"/>
<evidence type="ECO:0000313" key="9">
    <source>
        <dbReference type="EMBL" id="PSS25700.1"/>
    </source>
</evidence>
<dbReference type="UniPathway" id="UPA00070">
    <property type="reaction ID" value="UER00117"/>
</dbReference>
<dbReference type="PANTHER" id="PTHR43137">
    <property type="entry name" value="DIHYDROOROTASE"/>
    <property type="match status" value="1"/>
</dbReference>
<dbReference type="PIRSF" id="PIRSF001237">
    <property type="entry name" value="DHOdimr"/>
    <property type="match status" value="1"/>
</dbReference>